<proteinExistence type="predicted"/>
<sequence length="346" mass="36992">MKGRIVILDHLAGRPAAALMVDGKLEDLLIDPPEDVVAPGAIYRAVVDRQVKGQGGVFLKLPNGKGFLKQAKGLAPGQALLVQASGFSEPGKAVPVTPKFLFKSRYAIVTPGAPGLNISRSIRDDDERDRLLEIAHEAMGEADDSLGLILRSAAESVEEEAILEDIAAMYELAVGVMSETTGEPELLLDAPDAHTLAWRDWSDPDPDEVVSHDGAFEELGVLDAIDALDGPTALSGGGSIHVEPTRALVAVDVNTGADTSPAAGLKANIAAARDLPRQLRLRGLGGQITIDFAPMPKKDRRQLEQVLKAAFRYDAVDTTHAGWTPLGNFELQRKRERLPLSESLKT</sequence>
<dbReference type="EMBL" id="FXYE01000001">
    <property type="protein sequence ID" value="SMX32264.1"/>
    <property type="molecule type" value="Genomic_DNA"/>
</dbReference>
<accession>A0A238JPY4</accession>
<dbReference type="PANTHER" id="PTHR30001:SF1">
    <property type="entry name" value="RIBONUCLEASE E_G-LIKE PROTEIN, CHLOROPLASTIC"/>
    <property type="match status" value="1"/>
</dbReference>
<dbReference type="AlphaFoldDB" id="A0A238JPY4"/>
<keyword evidence="4" id="KW-0255">Endonuclease</keyword>
<dbReference type="InterPro" id="IPR004659">
    <property type="entry name" value="RNase_E/G"/>
</dbReference>
<protein>
    <submittedName>
        <fullName evidence="9">Ribonuclease G</fullName>
        <ecNumber evidence="9">3.1.26.-</ecNumber>
    </submittedName>
</protein>
<dbReference type="GO" id="GO:0005737">
    <property type="term" value="C:cytoplasm"/>
    <property type="evidence" value="ECO:0007669"/>
    <property type="project" value="TreeGrafter"/>
</dbReference>
<dbReference type="GO" id="GO:0004519">
    <property type="term" value="F:endonuclease activity"/>
    <property type="evidence" value="ECO:0007669"/>
    <property type="project" value="UniProtKB-KW"/>
</dbReference>
<evidence type="ECO:0000256" key="4">
    <source>
        <dbReference type="ARBA" id="ARBA00022759"/>
    </source>
</evidence>
<dbReference type="GO" id="GO:0003723">
    <property type="term" value="F:RNA binding"/>
    <property type="evidence" value="ECO:0007669"/>
    <property type="project" value="UniProtKB-KW"/>
</dbReference>
<feature type="domain" description="RNA-binding protein AU-1/Ribonuclease E/G" evidence="8">
    <location>
        <begin position="216"/>
        <end position="335"/>
    </location>
</feature>
<dbReference type="RefSeq" id="WP_093965968.1">
    <property type="nucleotide sequence ID" value="NZ_FXYE01000001.1"/>
</dbReference>
<keyword evidence="6" id="KW-0460">Magnesium</keyword>
<dbReference type="Proteomes" id="UP000202922">
    <property type="component" value="Unassembled WGS sequence"/>
</dbReference>
<keyword evidence="3" id="KW-0479">Metal-binding</keyword>
<evidence type="ECO:0000256" key="6">
    <source>
        <dbReference type="ARBA" id="ARBA00022842"/>
    </source>
</evidence>
<evidence type="ECO:0000313" key="10">
    <source>
        <dbReference type="Proteomes" id="UP000202922"/>
    </source>
</evidence>
<evidence type="ECO:0000313" key="9">
    <source>
        <dbReference type="EMBL" id="SMX32264.1"/>
    </source>
</evidence>
<dbReference type="GO" id="GO:0046872">
    <property type="term" value="F:metal ion binding"/>
    <property type="evidence" value="ECO:0007669"/>
    <property type="project" value="UniProtKB-KW"/>
</dbReference>
<name>A0A238JPY4_9RHOB</name>
<feature type="domain" description="RNA-binding protein AU-1/Ribonuclease E/G" evidence="8">
    <location>
        <begin position="103"/>
        <end position="212"/>
    </location>
</feature>
<dbReference type="Pfam" id="PF10150">
    <property type="entry name" value="RNase_E_G"/>
    <property type="match status" value="2"/>
</dbReference>
<reference evidence="10" key="1">
    <citation type="submission" date="2017-05" db="EMBL/GenBank/DDBJ databases">
        <authorList>
            <person name="Rodrigo-Torres L."/>
            <person name="Arahal R. D."/>
            <person name="Lucena T."/>
        </authorList>
    </citation>
    <scope>NUCLEOTIDE SEQUENCE [LARGE SCALE GENOMIC DNA]</scope>
    <source>
        <strain evidence="10">CECT 8621</strain>
    </source>
</reference>
<keyword evidence="10" id="KW-1185">Reference proteome</keyword>
<evidence type="ECO:0000256" key="5">
    <source>
        <dbReference type="ARBA" id="ARBA00022801"/>
    </source>
</evidence>
<evidence type="ECO:0000256" key="1">
    <source>
        <dbReference type="ARBA" id="ARBA00001946"/>
    </source>
</evidence>
<dbReference type="PANTHER" id="PTHR30001">
    <property type="entry name" value="RIBONUCLEASE"/>
    <property type="match status" value="1"/>
</dbReference>
<evidence type="ECO:0000259" key="8">
    <source>
        <dbReference type="Pfam" id="PF10150"/>
    </source>
</evidence>
<evidence type="ECO:0000256" key="3">
    <source>
        <dbReference type="ARBA" id="ARBA00022723"/>
    </source>
</evidence>
<evidence type="ECO:0000256" key="2">
    <source>
        <dbReference type="ARBA" id="ARBA00022722"/>
    </source>
</evidence>
<dbReference type="GO" id="GO:0016787">
    <property type="term" value="F:hydrolase activity"/>
    <property type="evidence" value="ECO:0007669"/>
    <property type="project" value="UniProtKB-KW"/>
</dbReference>
<keyword evidence="7" id="KW-0694">RNA-binding</keyword>
<comment type="cofactor">
    <cofactor evidence="1">
        <name>Mg(2+)</name>
        <dbReference type="ChEBI" id="CHEBI:18420"/>
    </cofactor>
</comment>
<dbReference type="GO" id="GO:0004540">
    <property type="term" value="F:RNA nuclease activity"/>
    <property type="evidence" value="ECO:0007669"/>
    <property type="project" value="InterPro"/>
</dbReference>
<gene>
    <name evidence="9" type="primary">rng</name>
    <name evidence="9" type="ORF">COL8621_00764</name>
</gene>
<dbReference type="InterPro" id="IPR019307">
    <property type="entry name" value="RNA-bd_AU-1/RNase_E/G"/>
</dbReference>
<dbReference type="EC" id="3.1.26.-" evidence="9"/>
<keyword evidence="5 9" id="KW-0378">Hydrolase</keyword>
<organism evidence="9 10">
    <name type="scientific">Actibacterium lipolyticum</name>
    <dbReference type="NCBI Taxonomy" id="1524263"/>
    <lineage>
        <taxon>Bacteria</taxon>
        <taxon>Pseudomonadati</taxon>
        <taxon>Pseudomonadota</taxon>
        <taxon>Alphaproteobacteria</taxon>
        <taxon>Rhodobacterales</taxon>
        <taxon>Roseobacteraceae</taxon>
        <taxon>Actibacterium</taxon>
    </lineage>
</organism>
<evidence type="ECO:0000256" key="7">
    <source>
        <dbReference type="ARBA" id="ARBA00022884"/>
    </source>
</evidence>
<keyword evidence="2" id="KW-0540">Nuclease</keyword>
<dbReference type="GO" id="GO:0006364">
    <property type="term" value="P:rRNA processing"/>
    <property type="evidence" value="ECO:0007669"/>
    <property type="project" value="TreeGrafter"/>
</dbReference>
<dbReference type="OrthoDB" id="9804278at2"/>